<proteinExistence type="predicted"/>
<dbReference type="HOGENOM" id="CLU_3411321_0_0_1"/>
<evidence type="ECO:0000313" key="2">
    <source>
        <dbReference type="Proteomes" id="UP000009183"/>
    </source>
</evidence>
<name>F6GYG5_VITVI</name>
<dbReference type="InParanoid" id="F6GYG5"/>
<dbReference type="PaxDb" id="29760-VIT_07s0095g00240.t01"/>
<organism evidence="1 2">
    <name type="scientific">Vitis vinifera</name>
    <name type="common">Grape</name>
    <dbReference type="NCBI Taxonomy" id="29760"/>
    <lineage>
        <taxon>Eukaryota</taxon>
        <taxon>Viridiplantae</taxon>
        <taxon>Streptophyta</taxon>
        <taxon>Embryophyta</taxon>
        <taxon>Tracheophyta</taxon>
        <taxon>Spermatophyta</taxon>
        <taxon>Magnoliopsida</taxon>
        <taxon>eudicotyledons</taxon>
        <taxon>Gunneridae</taxon>
        <taxon>Pentapetalae</taxon>
        <taxon>rosids</taxon>
        <taxon>Vitales</taxon>
        <taxon>Vitaceae</taxon>
        <taxon>Viteae</taxon>
        <taxon>Vitis</taxon>
    </lineage>
</organism>
<reference evidence="2" key="1">
    <citation type="journal article" date="2007" name="Nature">
        <title>The grapevine genome sequence suggests ancestral hexaploidization in major angiosperm phyla.</title>
        <authorList>
            <consortium name="The French-Italian Public Consortium for Grapevine Genome Characterization."/>
            <person name="Jaillon O."/>
            <person name="Aury J.-M."/>
            <person name="Noel B."/>
            <person name="Policriti A."/>
            <person name="Clepet C."/>
            <person name="Casagrande A."/>
            <person name="Choisne N."/>
            <person name="Aubourg S."/>
            <person name="Vitulo N."/>
            <person name="Jubin C."/>
            <person name="Vezzi A."/>
            <person name="Legeai F."/>
            <person name="Hugueney P."/>
            <person name="Dasilva C."/>
            <person name="Horner D."/>
            <person name="Mica E."/>
            <person name="Jublot D."/>
            <person name="Poulain J."/>
            <person name="Bruyere C."/>
            <person name="Billault A."/>
            <person name="Segurens B."/>
            <person name="Gouyvenoux M."/>
            <person name="Ugarte E."/>
            <person name="Cattonaro F."/>
            <person name="Anthouard V."/>
            <person name="Vico V."/>
            <person name="Del Fabbro C."/>
            <person name="Alaux M."/>
            <person name="Di Gaspero G."/>
            <person name="Dumas V."/>
            <person name="Felice N."/>
            <person name="Paillard S."/>
            <person name="Juman I."/>
            <person name="Moroldo M."/>
            <person name="Scalabrin S."/>
            <person name="Canaguier A."/>
            <person name="Le Clainche I."/>
            <person name="Malacrida G."/>
            <person name="Durand E."/>
            <person name="Pesole G."/>
            <person name="Laucou V."/>
            <person name="Chatelet P."/>
            <person name="Merdinoglu D."/>
            <person name="Delledonne M."/>
            <person name="Pezzotti M."/>
            <person name="Lecharny A."/>
            <person name="Scarpelli C."/>
            <person name="Artiguenave F."/>
            <person name="Pe M.E."/>
            <person name="Valle G."/>
            <person name="Morgante M."/>
            <person name="Caboche M."/>
            <person name="Adam-Blondon A.-F."/>
            <person name="Weissenbach J."/>
            <person name="Quetier F."/>
            <person name="Wincker P."/>
        </authorList>
    </citation>
    <scope>NUCLEOTIDE SEQUENCE [LARGE SCALE GENOMIC DNA]</scope>
    <source>
        <strain evidence="2">cv. Pinot noir / PN40024</strain>
    </source>
</reference>
<sequence>MARFTYLVMDDLVSSGFLTYHTSDAILGG</sequence>
<keyword evidence="2" id="KW-1185">Reference proteome</keyword>
<protein>
    <submittedName>
        <fullName evidence="1">Uncharacterized protein</fullName>
    </submittedName>
</protein>
<evidence type="ECO:0000313" key="1">
    <source>
        <dbReference type="EMBL" id="CCB44986.1"/>
    </source>
</evidence>
<gene>
    <name evidence="1" type="ordered locus">VIT_07s0095g00240</name>
</gene>
<dbReference type="EMBL" id="FN594971">
    <property type="protein sequence ID" value="CCB44986.1"/>
    <property type="molecule type" value="Genomic_DNA"/>
</dbReference>
<accession>F6GYG5</accession>
<dbReference type="Proteomes" id="UP000009183">
    <property type="component" value="Chromosome 7"/>
</dbReference>
<dbReference type="AlphaFoldDB" id="F6GYG5"/>